<gene>
    <name evidence="1" type="primary">MYO1_1</name>
    <name evidence="1" type="ORF">CM83_105102</name>
</gene>
<reference evidence="1" key="2">
    <citation type="submission" date="2014-07" db="EMBL/GenBank/DDBJ databases">
        <authorList>
            <person name="Hull J."/>
        </authorList>
    </citation>
    <scope>NUCLEOTIDE SEQUENCE</scope>
</reference>
<dbReference type="EMBL" id="GBHO01038036">
    <property type="protein sequence ID" value="JAG05568.1"/>
    <property type="molecule type" value="Transcribed_RNA"/>
</dbReference>
<organism evidence="1">
    <name type="scientific">Lygus hesperus</name>
    <name type="common">Western plant bug</name>
    <dbReference type="NCBI Taxonomy" id="30085"/>
    <lineage>
        <taxon>Eukaryota</taxon>
        <taxon>Metazoa</taxon>
        <taxon>Ecdysozoa</taxon>
        <taxon>Arthropoda</taxon>
        <taxon>Hexapoda</taxon>
        <taxon>Insecta</taxon>
        <taxon>Pterygota</taxon>
        <taxon>Neoptera</taxon>
        <taxon>Paraneoptera</taxon>
        <taxon>Hemiptera</taxon>
        <taxon>Heteroptera</taxon>
        <taxon>Panheteroptera</taxon>
        <taxon>Cimicomorpha</taxon>
        <taxon>Miridae</taxon>
        <taxon>Mirini</taxon>
        <taxon>Lygus</taxon>
    </lineage>
</organism>
<sequence>VIVLPLALQSGVDPGLPYDRPPCRSILCGFLWITDTEPSHVLVHPIPPSRPRTSSFSTPLHSVTKNLFGNPAGIHSCHMPKPLDPLGFDKPDNVPVVNQLLKLVVGTTFPLPLNKFRTK</sequence>
<name>A0A0A9WGF5_LYGHE</name>
<dbReference type="AlphaFoldDB" id="A0A0A9WGF5"/>
<feature type="non-terminal residue" evidence="1">
    <location>
        <position position="119"/>
    </location>
</feature>
<proteinExistence type="predicted"/>
<feature type="non-terminal residue" evidence="1">
    <location>
        <position position="1"/>
    </location>
</feature>
<accession>A0A0A9WGF5</accession>
<evidence type="ECO:0000313" key="1">
    <source>
        <dbReference type="EMBL" id="JAG05568.1"/>
    </source>
</evidence>
<protein>
    <submittedName>
        <fullName evidence="1">Myosin-1</fullName>
    </submittedName>
</protein>
<reference evidence="1" key="1">
    <citation type="journal article" date="2014" name="PLoS ONE">
        <title>Transcriptome-Based Identification of ABC Transporters in the Western Tarnished Plant Bug Lygus hesperus.</title>
        <authorList>
            <person name="Hull J.J."/>
            <person name="Chaney K."/>
            <person name="Geib S.M."/>
            <person name="Fabrick J.A."/>
            <person name="Brent C.S."/>
            <person name="Walsh D."/>
            <person name="Lavine L.C."/>
        </authorList>
    </citation>
    <scope>NUCLEOTIDE SEQUENCE</scope>
</reference>